<evidence type="ECO:0000313" key="3">
    <source>
        <dbReference type="EMBL" id="PQO37363.1"/>
    </source>
</evidence>
<dbReference type="Gene3D" id="2.30.30.700">
    <property type="entry name" value="SLA1 homology domain 1"/>
    <property type="match status" value="1"/>
</dbReference>
<feature type="signal peptide" evidence="2">
    <location>
        <begin position="1"/>
        <end position="25"/>
    </location>
</feature>
<feature type="region of interest" description="Disordered" evidence="1">
    <location>
        <begin position="705"/>
        <end position="734"/>
    </location>
</feature>
<comment type="caution">
    <text evidence="3">The sequence shown here is derived from an EMBL/GenBank/DDBJ whole genome shotgun (WGS) entry which is preliminary data.</text>
</comment>
<feature type="compositionally biased region" description="Polar residues" evidence="1">
    <location>
        <begin position="62"/>
        <end position="80"/>
    </location>
</feature>
<name>A0A2S8FYU8_9BACT</name>
<feature type="chain" id="PRO_5015648086" description="SLA1 homology domain-containing protein" evidence="2">
    <location>
        <begin position="26"/>
        <end position="805"/>
    </location>
</feature>
<evidence type="ECO:0000313" key="4">
    <source>
        <dbReference type="Proteomes" id="UP000238322"/>
    </source>
</evidence>
<evidence type="ECO:0000256" key="2">
    <source>
        <dbReference type="SAM" id="SignalP"/>
    </source>
</evidence>
<protein>
    <recommendedName>
        <fullName evidence="5">SLA1 homology domain-containing protein</fullName>
    </recommendedName>
</protein>
<dbReference type="PROSITE" id="PS51257">
    <property type="entry name" value="PROKAR_LIPOPROTEIN"/>
    <property type="match status" value="1"/>
</dbReference>
<sequence length="805" mass="88941">MKTSTSVTLLIVVAMLVGCDQDASPATPAATNSPSLTNQTAATSPSDNDPAATTDQQESKVLGNTSGNLPQPAATPTVTANVPDPIPANLVAMDGLNIDDWIASAQPDSLVKEIPLTTRTTQTKDEGIRFSVLHGESLFRFRPVLRRQFVVRFTVALDEVPSDIKKVTWAAGTLDTSKGKLEIVIPATANIADGKPHDFEFAFGPTNASLKFDGHLCKTLAHTPEEKPWPRQFYLFGRGEVAFTISNFQVFVDPISLDENAEPRALTTSPGIRPSVFQPRPPIEGETQVDVGGNIERAVLGGDGKFLVLHNRGEQLVQVLDVPQRAIVSEIPVADERLLLTAGRDHFVIYYPEQRKLHSRSFETFKIVTAKDIPEDAILEHLTMGGSATDKLLTIRQDPEFASIIEFLDPQTLEKIDIEVVQPEKNPLPVHKVNGIRADATGVMYGMITQMTPTSTTSSYSIQVFGKQAIIYVPHDRGDNGGSFQFGPEGIWPQTVCPSYCGNYQLIVKETTPHNGFTAIDAAVSLLPQRENVALDPSKSALATLTDLDFTDDHSFPFSARWGDGDLMPTERINFIESLNTIITIPRTNHHVVFRDFNLKQYLQQQGVDYCYMLHQPTLRALRGKTFQAEFEIRASSKIYPKFTALDGSLRDMQFDEKRVRVRWKVPESVSEFLHFNIRVSDNPQGTGFPLLTGLIPIHIVDPPTRNAARSESPETSEPVAQVPESNEAMPEPKVTEQEVLVSMPGENGMRTWTDSDGRTMTARLLKRVGELIRVETEDGRGFTLPMSRLSEADQKFVEQTFPGK</sequence>
<feature type="compositionally biased region" description="Low complexity" evidence="1">
    <location>
        <begin position="24"/>
        <end position="37"/>
    </location>
</feature>
<dbReference type="EMBL" id="PUHY01000005">
    <property type="protein sequence ID" value="PQO37363.1"/>
    <property type="molecule type" value="Genomic_DNA"/>
</dbReference>
<evidence type="ECO:0000256" key="1">
    <source>
        <dbReference type="SAM" id="MobiDB-lite"/>
    </source>
</evidence>
<proteinExistence type="predicted"/>
<dbReference type="OrthoDB" id="272716at2"/>
<reference evidence="3 4" key="1">
    <citation type="submission" date="2018-02" db="EMBL/GenBank/DDBJ databases">
        <title>Comparative genomes isolates from brazilian mangrove.</title>
        <authorList>
            <person name="Araujo J.E."/>
            <person name="Taketani R.G."/>
            <person name="Silva M.C.P."/>
            <person name="Loureco M.V."/>
            <person name="Andreote F.D."/>
        </authorList>
    </citation>
    <scope>NUCLEOTIDE SEQUENCE [LARGE SCALE GENOMIC DNA]</scope>
    <source>
        <strain evidence="3 4">Hex-1 MGV</strain>
    </source>
</reference>
<evidence type="ECO:0008006" key="5">
    <source>
        <dbReference type="Google" id="ProtNLM"/>
    </source>
</evidence>
<organism evidence="3 4">
    <name type="scientific">Blastopirellula marina</name>
    <dbReference type="NCBI Taxonomy" id="124"/>
    <lineage>
        <taxon>Bacteria</taxon>
        <taxon>Pseudomonadati</taxon>
        <taxon>Planctomycetota</taxon>
        <taxon>Planctomycetia</taxon>
        <taxon>Pirellulales</taxon>
        <taxon>Pirellulaceae</taxon>
        <taxon>Blastopirellula</taxon>
    </lineage>
</organism>
<feature type="compositionally biased region" description="Polar residues" evidence="1">
    <location>
        <begin position="38"/>
        <end position="56"/>
    </location>
</feature>
<accession>A0A2S8FYU8</accession>
<gene>
    <name evidence="3" type="ORF">C5Y83_05305</name>
</gene>
<dbReference type="AlphaFoldDB" id="A0A2S8FYU8"/>
<keyword evidence="2" id="KW-0732">Signal</keyword>
<dbReference type="Proteomes" id="UP000238322">
    <property type="component" value="Unassembled WGS sequence"/>
</dbReference>
<feature type="region of interest" description="Disordered" evidence="1">
    <location>
        <begin position="24"/>
        <end position="83"/>
    </location>
</feature>
<dbReference type="RefSeq" id="WP_105328613.1">
    <property type="nucleotide sequence ID" value="NZ_PUHY01000005.1"/>
</dbReference>